<evidence type="ECO:0000256" key="1">
    <source>
        <dbReference type="ARBA" id="ARBA00009437"/>
    </source>
</evidence>
<feature type="domain" description="HTH lysR-type" evidence="5">
    <location>
        <begin position="1"/>
        <end position="56"/>
    </location>
</feature>
<comment type="caution">
    <text evidence="6">The sequence shown here is derived from an EMBL/GenBank/DDBJ whole genome shotgun (WGS) entry which is preliminary data.</text>
</comment>
<keyword evidence="7" id="KW-1185">Reference proteome</keyword>
<dbReference type="RefSeq" id="WP_379569172.1">
    <property type="nucleotide sequence ID" value="NZ_JBHUFV010000003.1"/>
</dbReference>
<dbReference type="Pfam" id="PF03466">
    <property type="entry name" value="LysR_substrate"/>
    <property type="match status" value="1"/>
</dbReference>
<keyword evidence="4" id="KW-0804">Transcription</keyword>
<dbReference type="Gene3D" id="3.40.190.10">
    <property type="entry name" value="Periplasmic binding protein-like II"/>
    <property type="match status" value="2"/>
</dbReference>
<reference evidence="7" key="1">
    <citation type="journal article" date="2019" name="Int. J. Syst. Evol. Microbiol.">
        <title>The Global Catalogue of Microorganisms (GCM) 10K type strain sequencing project: providing services to taxonomists for standard genome sequencing and annotation.</title>
        <authorList>
            <consortium name="The Broad Institute Genomics Platform"/>
            <consortium name="The Broad Institute Genome Sequencing Center for Infectious Disease"/>
            <person name="Wu L."/>
            <person name="Ma J."/>
        </authorList>
    </citation>
    <scope>NUCLEOTIDE SEQUENCE [LARGE SCALE GENOMIC DNA]</scope>
    <source>
        <strain evidence="7">ICMP 6774ER</strain>
    </source>
</reference>
<dbReference type="EMBL" id="JBHUFV010000003">
    <property type="protein sequence ID" value="MFD1930182.1"/>
    <property type="molecule type" value="Genomic_DNA"/>
</dbReference>
<dbReference type="InterPro" id="IPR036390">
    <property type="entry name" value="WH_DNA-bd_sf"/>
</dbReference>
<keyword evidence="3" id="KW-0238">DNA-binding</keyword>
<accession>A0ABW4SKW0</accession>
<evidence type="ECO:0000256" key="3">
    <source>
        <dbReference type="ARBA" id="ARBA00023125"/>
    </source>
</evidence>
<dbReference type="Proteomes" id="UP001597368">
    <property type="component" value="Unassembled WGS sequence"/>
</dbReference>
<evidence type="ECO:0000313" key="7">
    <source>
        <dbReference type="Proteomes" id="UP001597368"/>
    </source>
</evidence>
<evidence type="ECO:0000256" key="2">
    <source>
        <dbReference type="ARBA" id="ARBA00023015"/>
    </source>
</evidence>
<proteinExistence type="inferred from homology"/>
<dbReference type="PANTHER" id="PTHR30346:SF29">
    <property type="entry name" value="LYSR SUBSTRATE-BINDING"/>
    <property type="match status" value="1"/>
</dbReference>
<dbReference type="Pfam" id="PF00126">
    <property type="entry name" value="HTH_1"/>
    <property type="match status" value="1"/>
</dbReference>
<dbReference type="InterPro" id="IPR036388">
    <property type="entry name" value="WH-like_DNA-bd_sf"/>
</dbReference>
<dbReference type="PROSITE" id="PS50931">
    <property type="entry name" value="HTH_LYSR"/>
    <property type="match status" value="1"/>
</dbReference>
<sequence>MHRLGILREVAGHGSFNRAATALRLTPSAVSQQIAALERTLGTPVVERSTRGVTLTEPGRLLVEAAEAIAAELSDAQERIDRLAAGRAQLTIASFASGGRPLLPPALERFVADHPSVELTILEREPEDSLPLLRQGRADLALAYHFDGPAPARPGDRSGMDWRPLRDDPFRVVVPRAHRLADRAAVHLAELAGERWVLGCLKTVDLLRHYTELAGFELRVSCSATDYFFAQSLVTAGVGVALIPQIALLRSPDLVAIPLEAPSPSRFIGIATSRRHRGESQQYVDILVKLLTTA</sequence>
<dbReference type="InterPro" id="IPR000847">
    <property type="entry name" value="LysR_HTH_N"/>
</dbReference>
<dbReference type="PANTHER" id="PTHR30346">
    <property type="entry name" value="TRANSCRIPTIONAL DUAL REGULATOR HCAR-RELATED"/>
    <property type="match status" value="1"/>
</dbReference>
<dbReference type="SUPFAM" id="SSF46785">
    <property type="entry name" value="Winged helix' DNA-binding domain"/>
    <property type="match status" value="1"/>
</dbReference>
<dbReference type="SUPFAM" id="SSF53850">
    <property type="entry name" value="Periplasmic binding protein-like II"/>
    <property type="match status" value="1"/>
</dbReference>
<organism evidence="6 7">
    <name type="scientific">Nonomuraea mangrovi</name>
    <dbReference type="NCBI Taxonomy" id="2316207"/>
    <lineage>
        <taxon>Bacteria</taxon>
        <taxon>Bacillati</taxon>
        <taxon>Actinomycetota</taxon>
        <taxon>Actinomycetes</taxon>
        <taxon>Streptosporangiales</taxon>
        <taxon>Streptosporangiaceae</taxon>
        <taxon>Nonomuraea</taxon>
    </lineage>
</organism>
<dbReference type="InterPro" id="IPR005119">
    <property type="entry name" value="LysR_subst-bd"/>
</dbReference>
<name>A0ABW4SKW0_9ACTN</name>
<evidence type="ECO:0000259" key="5">
    <source>
        <dbReference type="PROSITE" id="PS50931"/>
    </source>
</evidence>
<protein>
    <submittedName>
        <fullName evidence="6">LysR family transcriptional regulator</fullName>
    </submittedName>
</protein>
<evidence type="ECO:0000256" key="4">
    <source>
        <dbReference type="ARBA" id="ARBA00023163"/>
    </source>
</evidence>
<evidence type="ECO:0000313" key="6">
    <source>
        <dbReference type="EMBL" id="MFD1930182.1"/>
    </source>
</evidence>
<dbReference type="Gene3D" id="1.10.10.10">
    <property type="entry name" value="Winged helix-like DNA-binding domain superfamily/Winged helix DNA-binding domain"/>
    <property type="match status" value="1"/>
</dbReference>
<gene>
    <name evidence="6" type="ORF">ACFSKW_01690</name>
</gene>
<keyword evidence="2" id="KW-0805">Transcription regulation</keyword>
<dbReference type="CDD" id="cd08423">
    <property type="entry name" value="PBP2_LTTR_like_6"/>
    <property type="match status" value="1"/>
</dbReference>
<comment type="similarity">
    <text evidence="1">Belongs to the LysR transcriptional regulatory family.</text>
</comment>